<dbReference type="InterPro" id="IPR020449">
    <property type="entry name" value="Tscrpt_reg_AraC-type_HTH"/>
</dbReference>
<organism evidence="5 6">
    <name type="scientific">Salinisphaera shabanensis E1L3A</name>
    <dbReference type="NCBI Taxonomy" id="1033802"/>
    <lineage>
        <taxon>Bacteria</taxon>
        <taxon>Pseudomonadati</taxon>
        <taxon>Pseudomonadota</taxon>
        <taxon>Gammaproteobacteria</taxon>
        <taxon>Salinisphaerales</taxon>
        <taxon>Salinisphaeraceae</taxon>
        <taxon>Salinisphaera</taxon>
    </lineage>
</organism>
<dbReference type="PANTHER" id="PTHR47894:SF1">
    <property type="entry name" value="HTH-TYPE TRANSCRIPTIONAL REGULATOR VQSM"/>
    <property type="match status" value="1"/>
</dbReference>
<dbReference type="EMBL" id="AFNV02000031">
    <property type="protein sequence ID" value="ERJ17674.1"/>
    <property type="molecule type" value="Genomic_DNA"/>
</dbReference>
<evidence type="ECO:0000313" key="6">
    <source>
        <dbReference type="Proteomes" id="UP000006242"/>
    </source>
</evidence>
<accession>U2FN96</accession>
<name>U2FN96_9GAMM</name>
<gene>
    <name evidence="5" type="ORF">SSPSH_003520</name>
</gene>
<comment type="caution">
    <text evidence="5">The sequence shown here is derived from an EMBL/GenBank/DDBJ whole genome shotgun (WGS) entry which is preliminary data.</text>
</comment>
<dbReference type="OrthoDB" id="5582699at2"/>
<dbReference type="STRING" id="1033802.SSPSH_003520"/>
<proteinExistence type="predicted"/>
<dbReference type="Pfam" id="PF12833">
    <property type="entry name" value="HTH_18"/>
    <property type="match status" value="1"/>
</dbReference>
<dbReference type="PRINTS" id="PR00032">
    <property type="entry name" value="HTHARAC"/>
</dbReference>
<dbReference type="PROSITE" id="PS00041">
    <property type="entry name" value="HTH_ARAC_FAMILY_1"/>
    <property type="match status" value="1"/>
</dbReference>
<reference evidence="5 6" key="1">
    <citation type="journal article" date="2011" name="J. Bacteriol.">
        <title>Genome sequence of Salinisphaera shabanensis, a gammaproteobacterium from the harsh, variable environment of the brine-seawater interface of the Shaban Deep in the Red Sea.</title>
        <authorList>
            <person name="Antunes A."/>
            <person name="Alam I."/>
            <person name="Bajic V.B."/>
            <person name="Stingl U."/>
        </authorList>
    </citation>
    <scope>NUCLEOTIDE SEQUENCE [LARGE SCALE GENOMIC DNA]</scope>
    <source>
        <strain evidence="5 6">E1L3A</strain>
    </source>
</reference>
<evidence type="ECO:0000256" key="3">
    <source>
        <dbReference type="ARBA" id="ARBA00023163"/>
    </source>
</evidence>
<feature type="domain" description="HTH araC/xylS-type" evidence="4">
    <location>
        <begin position="44"/>
        <end position="148"/>
    </location>
</feature>
<dbReference type="RefSeq" id="WP_006914733.1">
    <property type="nucleotide sequence ID" value="NZ_AFNV02000031.1"/>
</dbReference>
<dbReference type="AlphaFoldDB" id="U2FN96"/>
<protein>
    <submittedName>
        <fullName evidence="5">AraC-family transcriptional regulator protein</fullName>
    </submittedName>
</protein>
<keyword evidence="1" id="KW-0805">Transcription regulation</keyword>
<sequence length="159" mass="18579">MSEIWLARGALDTELFLRDPELLKLHCQHANRRLADVARHDKMDEVFHYLLAQFESGDMVGDETHTFAQAAYDLGLSERRLRFELGEIDTNFRDLFRRARLSYAKRLLEDTVDRIDDIAARLGFSETSTFSRAFRRYFGLTPTAYRADKAPRARAGRRY</sequence>
<reference evidence="5 6" key="2">
    <citation type="journal article" date="2013" name="PLoS ONE">
        <title>INDIGO - INtegrated Data Warehouse of MIcrobial GenOmes with Examples from the Red Sea Extremophiles.</title>
        <authorList>
            <person name="Alam I."/>
            <person name="Antunes A."/>
            <person name="Kamau A.A."/>
            <person name="Ba Alawi W."/>
            <person name="Kalkatawi M."/>
            <person name="Stingl U."/>
            <person name="Bajic V.B."/>
        </authorList>
    </citation>
    <scope>NUCLEOTIDE SEQUENCE [LARGE SCALE GENOMIC DNA]</scope>
    <source>
        <strain evidence="5 6">E1L3A</strain>
    </source>
</reference>
<dbReference type="GO" id="GO:0000976">
    <property type="term" value="F:transcription cis-regulatory region binding"/>
    <property type="evidence" value="ECO:0007669"/>
    <property type="project" value="TreeGrafter"/>
</dbReference>
<dbReference type="InterPro" id="IPR018062">
    <property type="entry name" value="HTH_AraC-typ_CS"/>
</dbReference>
<dbReference type="PROSITE" id="PS01124">
    <property type="entry name" value="HTH_ARAC_FAMILY_2"/>
    <property type="match status" value="1"/>
</dbReference>
<dbReference type="InterPro" id="IPR018060">
    <property type="entry name" value="HTH_AraC"/>
</dbReference>
<evidence type="ECO:0000313" key="5">
    <source>
        <dbReference type="EMBL" id="ERJ17674.1"/>
    </source>
</evidence>
<dbReference type="PANTHER" id="PTHR47894">
    <property type="entry name" value="HTH-TYPE TRANSCRIPTIONAL REGULATOR GADX"/>
    <property type="match status" value="1"/>
</dbReference>
<keyword evidence="2" id="KW-0238">DNA-binding</keyword>
<dbReference type="GO" id="GO:0005829">
    <property type="term" value="C:cytosol"/>
    <property type="evidence" value="ECO:0007669"/>
    <property type="project" value="TreeGrafter"/>
</dbReference>
<dbReference type="Proteomes" id="UP000006242">
    <property type="component" value="Unassembled WGS sequence"/>
</dbReference>
<evidence type="ECO:0000256" key="2">
    <source>
        <dbReference type="ARBA" id="ARBA00023125"/>
    </source>
</evidence>
<keyword evidence="6" id="KW-1185">Reference proteome</keyword>
<dbReference type="GO" id="GO:0003700">
    <property type="term" value="F:DNA-binding transcription factor activity"/>
    <property type="evidence" value="ECO:0007669"/>
    <property type="project" value="InterPro"/>
</dbReference>
<dbReference type="Gene3D" id="1.10.10.60">
    <property type="entry name" value="Homeodomain-like"/>
    <property type="match status" value="1"/>
</dbReference>
<evidence type="ECO:0000256" key="1">
    <source>
        <dbReference type="ARBA" id="ARBA00023015"/>
    </source>
</evidence>
<dbReference type="SUPFAM" id="SSF46689">
    <property type="entry name" value="Homeodomain-like"/>
    <property type="match status" value="1"/>
</dbReference>
<evidence type="ECO:0000259" key="4">
    <source>
        <dbReference type="PROSITE" id="PS01124"/>
    </source>
</evidence>
<dbReference type="eggNOG" id="COG2207">
    <property type="taxonomic scope" value="Bacteria"/>
</dbReference>
<dbReference type="InterPro" id="IPR009057">
    <property type="entry name" value="Homeodomain-like_sf"/>
</dbReference>
<keyword evidence="3" id="KW-0804">Transcription</keyword>
<dbReference type="SMART" id="SM00342">
    <property type="entry name" value="HTH_ARAC"/>
    <property type="match status" value="1"/>
</dbReference>